<evidence type="ECO:0000256" key="2">
    <source>
        <dbReference type="SAM" id="MobiDB-lite"/>
    </source>
</evidence>
<feature type="compositionally biased region" description="Acidic residues" evidence="2">
    <location>
        <begin position="581"/>
        <end position="599"/>
    </location>
</feature>
<dbReference type="Proteomes" id="UP000192927">
    <property type="component" value="Unassembled WGS sequence"/>
</dbReference>
<dbReference type="PANTHER" id="PTHR42048">
    <property type="entry name" value="ARS-BINDING PROTEIN 2"/>
    <property type="match status" value="1"/>
</dbReference>
<evidence type="ECO:0000313" key="4">
    <source>
        <dbReference type="Proteomes" id="UP000192927"/>
    </source>
</evidence>
<feature type="compositionally biased region" description="Polar residues" evidence="2">
    <location>
        <begin position="389"/>
        <end position="408"/>
    </location>
</feature>
<feature type="compositionally biased region" description="Pro residues" evidence="2">
    <location>
        <begin position="500"/>
        <end position="515"/>
    </location>
</feature>
<feature type="region of interest" description="Disordered" evidence="2">
    <location>
        <begin position="1"/>
        <end position="62"/>
    </location>
</feature>
<feature type="region of interest" description="Disordered" evidence="2">
    <location>
        <begin position="349"/>
        <end position="368"/>
    </location>
</feature>
<dbReference type="PANTHER" id="PTHR42048:SF1">
    <property type="entry name" value="ARS-BINDING PROTEIN 2"/>
    <property type="match status" value="1"/>
</dbReference>
<feature type="region of interest" description="Disordered" evidence="2">
    <location>
        <begin position="89"/>
        <end position="123"/>
    </location>
</feature>
<feature type="region of interest" description="Disordered" evidence="2">
    <location>
        <begin position="559"/>
        <end position="599"/>
    </location>
</feature>
<keyword evidence="1" id="KW-0175">Coiled coil</keyword>
<feature type="compositionally biased region" description="Polar residues" evidence="2">
    <location>
        <begin position="432"/>
        <end position="441"/>
    </location>
</feature>
<evidence type="ECO:0000313" key="3">
    <source>
        <dbReference type="EMBL" id="SLM34354.1"/>
    </source>
</evidence>
<feature type="compositionally biased region" description="Polar residues" evidence="2">
    <location>
        <begin position="89"/>
        <end position="114"/>
    </location>
</feature>
<dbReference type="AlphaFoldDB" id="A0A1W5CTX8"/>
<dbReference type="Pfam" id="PF09441">
    <property type="entry name" value="Abp2"/>
    <property type="match status" value="1"/>
</dbReference>
<accession>A0A1W5CTX8</accession>
<sequence>MIFSMDGQFDDHGSSTTTSFSEPDVPRLQSSAIDPDLEEHPSSNMLDAKASSRPNLQTEPDTIDGHALHAAHNANRRNVHSTNRHPFMSAQSSEQNFSGHQGTQMAISVKASSARSDRALPSREVTESTVEDAFVSFILYCNPSVDLDISTIELRKGFRAPPRSDGKSFNTYNLFKLIKRLEEKELKTWTQLVIELGVEPPDQNQSTQKVQQYAVRLKRWLHAFHVDAFFQYCLGKPNTYYTQVPSSEIPHSDLNRDGVPPEEDLALRALLPEWRPKRGRRKAEDVDNVDTGPLKRVHLDVSTSAAAEDFSSFSDSYSAYTQSAFPWSANPSNADAWAAAQVAIAPRTPGAEHNTTQQPIASQVGTPQIRWRLNDREGTPSTPYPRSAITPSHRTSATPLPNEPQSAYPQPVSFRASPSRSRRRHGPAVSAAWSSGSNPTTGKLRGRPPSNRSVRDGPFSTFPANPQTKEVPTISAGTPTYAAPPPPTPVPASTSDPASSEPPRPTHYAPTPPSHQNPTPTLHFQPLARKPSKLQLQVPEHLGAPVRLATPPRVLINGEMDQPPSPGIHGPERRSSADLFNEVEDTPEEERAEESPDEVDVVDWKRRAMALKRKLRAKEEELQALKRRVMEAVMR</sequence>
<feature type="coiled-coil region" evidence="1">
    <location>
        <begin position="601"/>
        <end position="635"/>
    </location>
</feature>
<dbReference type="InterPro" id="IPR018562">
    <property type="entry name" value="ARS-binding_2"/>
</dbReference>
<proteinExistence type="predicted"/>
<reference evidence="4" key="1">
    <citation type="submission" date="2017-03" db="EMBL/GenBank/DDBJ databases">
        <authorList>
            <person name="Sharma R."/>
            <person name="Thines M."/>
        </authorList>
    </citation>
    <scope>NUCLEOTIDE SEQUENCE [LARGE SCALE GENOMIC DNA]</scope>
</reference>
<protein>
    <submittedName>
        <fullName evidence="3">ARS binding protein 2</fullName>
    </submittedName>
</protein>
<feature type="compositionally biased region" description="Polar residues" evidence="2">
    <location>
        <begin position="353"/>
        <end position="366"/>
    </location>
</feature>
<organism evidence="3 4">
    <name type="scientific">Lasallia pustulata</name>
    <dbReference type="NCBI Taxonomy" id="136370"/>
    <lineage>
        <taxon>Eukaryota</taxon>
        <taxon>Fungi</taxon>
        <taxon>Dikarya</taxon>
        <taxon>Ascomycota</taxon>
        <taxon>Pezizomycotina</taxon>
        <taxon>Lecanoromycetes</taxon>
        <taxon>OSLEUM clade</taxon>
        <taxon>Umbilicariomycetidae</taxon>
        <taxon>Umbilicariales</taxon>
        <taxon>Umbilicariaceae</taxon>
        <taxon>Lasallia</taxon>
    </lineage>
</organism>
<keyword evidence="4" id="KW-1185">Reference proteome</keyword>
<name>A0A1W5CTX8_9LECA</name>
<dbReference type="EMBL" id="FWEW01000274">
    <property type="protein sequence ID" value="SLM34354.1"/>
    <property type="molecule type" value="Genomic_DNA"/>
</dbReference>
<dbReference type="GO" id="GO:0003688">
    <property type="term" value="F:DNA replication origin binding"/>
    <property type="evidence" value="ECO:0007669"/>
    <property type="project" value="TreeGrafter"/>
</dbReference>
<feature type="region of interest" description="Disordered" evidence="2">
    <location>
        <begin position="373"/>
        <end position="525"/>
    </location>
</feature>
<evidence type="ECO:0000256" key="1">
    <source>
        <dbReference type="SAM" id="Coils"/>
    </source>
</evidence>